<evidence type="ECO:0000256" key="1">
    <source>
        <dbReference type="ARBA" id="ARBA00004651"/>
    </source>
</evidence>
<evidence type="ECO:0000256" key="5">
    <source>
        <dbReference type="ARBA" id="ARBA00022847"/>
    </source>
</evidence>
<evidence type="ECO:0000313" key="10">
    <source>
        <dbReference type="EMBL" id="CAH0538545.1"/>
    </source>
</evidence>
<gene>
    <name evidence="10" type="primary">proP_4</name>
    <name evidence="10" type="ORF">VMF7928_01466</name>
</gene>
<dbReference type="InterPro" id="IPR020846">
    <property type="entry name" value="MFS_dom"/>
</dbReference>
<feature type="transmembrane region" description="Helical" evidence="8">
    <location>
        <begin position="264"/>
        <end position="285"/>
    </location>
</feature>
<dbReference type="InterPro" id="IPR036259">
    <property type="entry name" value="MFS_trans_sf"/>
</dbReference>
<keyword evidence="4 8" id="KW-0812">Transmembrane</keyword>
<reference evidence="10" key="1">
    <citation type="submission" date="2021-11" db="EMBL/GenBank/DDBJ databases">
        <authorList>
            <person name="Rodrigo-Torres L."/>
            <person name="Arahal R. D."/>
            <person name="Lucena T."/>
        </authorList>
    </citation>
    <scope>NUCLEOTIDE SEQUENCE</scope>
    <source>
        <strain evidence="10">CECT 7928</strain>
    </source>
</reference>
<dbReference type="EMBL" id="CAKLDM010000002">
    <property type="protein sequence ID" value="CAH0538545.1"/>
    <property type="molecule type" value="Genomic_DNA"/>
</dbReference>
<feature type="transmembrane region" description="Helical" evidence="8">
    <location>
        <begin position="12"/>
        <end position="36"/>
    </location>
</feature>
<feature type="transmembrane region" description="Helical" evidence="8">
    <location>
        <begin position="384"/>
        <end position="404"/>
    </location>
</feature>
<dbReference type="SUPFAM" id="SSF103473">
    <property type="entry name" value="MFS general substrate transporter"/>
    <property type="match status" value="1"/>
</dbReference>
<dbReference type="InterPro" id="IPR011701">
    <property type="entry name" value="MFS"/>
</dbReference>
<evidence type="ECO:0000313" key="11">
    <source>
        <dbReference type="Proteomes" id="UP000838748"/>
    </source>
</evidence>
<keyword evidence="3" id="KW-1003">Cell membrane</keyword>
<evidence type="ECO:0000256" key="2">
    <source>
        <dbReference type="ARBA" id="ARBA00022448"/>
    </source>
</evidence>
<evidence type="ECO:0000256" key="7">
    <source>
        <dbReference type="ARBA" id="ARBA00023136"/>
    </source>
</evidence>
<feature type="transmembrane region" description="Helical" evidence="8">
    <location>
        <begin position="297"/>
        <end position="315"/>
    </location>
</feature>
<feature type="transmembrane region" description="Helical" evidence="8">
    <location>
        <begin position="143"/>
        <end position="168"/>
    </location>
</feature>
<feature type="transmembrane region" description="Helical" evidence="8">
    <location>
        <begin position="81"/>
        <end position="98"/>
    </location>
</feature>
<feature type="transmembrane region" description="Helical" evidence="8">
    <location>
        <begin position="321"/>
        <end position="344"/>
    </location>
</feature>
<keyword evidence="2" id="KW-0813">Transport</keyword>
<dbReference type="InterPro" id="IPR051084">
    <property type="entry name" value="H+-coupled_symporters"/>
</dbReference>
<proteinExistence type="predicted"/>
<feature type="transmembrane region" description="Helical" evidence="8">
    <location>
        <begin position="226"/>
        <end position="244"/>
    </location>
</feature>
<evidence type="ECO:0000256" key="6">
    <source>
        <dbReference type="ARBA" id="ARBA00022989"/>
    </source>
</evidence>
<evidence type="ECO:0000256" key="4">
    <source>
        <dbReference type="ARBA" id="ARBA00022692"/>
    </source>
</evidence>
<dbReference type="Pfam" id="PF07690">
    <property type="entry name" value="MFS_1"/>
    <property type="match status" value="1"/>
</dbReference>
<dbReference type="RefSeq" id="WP_237360828.1">
    <property type="nucleotide sequence ID" value="NZ_CAKLDM010000002.1"/>
</dbReference>
<evidence type="ECO:0000256" key="8">
    <source>
        <dbReference type="SAM" id="Phobius"/>
    </source>
</evidence>
<feature type="transmembrane region" description="Helical" evidence="8">
    <location>
        <begin position="356"/>
        <end position="378"/>
    </location>
</feature>
<organism evidence="10 11">
    <name type="scientific">Vibrio marisflavi CECT 7928</name>
    <dbReference type="NCBI Taxonomy" id="634439"/>
    <lineage>
        <taxon>Bacteria</taxon>
        <taxon>Pseudomonadati</taxon>
        <taxon>Pseudomonadota</taxon>
        <taxon>Gammaproteobacteria</taxon>
        <taxon>Vibrionales</taxon>
        <taxon>Vibrionaceae</taxon>
        <taxon>Vibrio</taxon>
    </lineage>
</organism>
<keyword evidence="6 8" id="KW-1133">Transmembrane helix</keyword>
<keyword evidence="11" id="KW-1185">Reference proteome</keyword>
<dbReference type="PANTHER" id="PTHR43528">
    <property type="entry name" value="ALPHA-KETOGLUTARATE PERMEASE"/>
    <property type="match status" value="1"/>
</dbReference>
<feature type="domain" description="Major facilitator superfamily (MFS) profile" evidence="9">
    <location>
        <begin position="6"/>
        <end position="405"/>
    </location>
</feature>
<name>A0ABM9A2K4_9VIBR</name>
<evidence type="ECO:0000259" key="9">
    <source>
        <dbReference type="PROSITE" id="PS50850"/>
    </source>
</evidence>
<feature type="transmembrane region" description="Helical" evidence="8">
    <location>
        <begin position="104"/>
        <end position="123"/>
    </location>
</feature>
<keyword evidence="7 8" id="KW-0472">Membrane</keyword>
<evidence type="ECO:0000256" key="3">
    <source>
        <dbReference type="ARBA" id="ARBA00022475"/>
    </source>
</evidence>
<dbReference type="PROSITE" id="PS50850">
    <property type="entry name" value="MFS"/>
    <property type="match status" value="1"/>
</dbReference>
<accession>A0ABM9A2K4</accession>
<comment type="subcellular location">
    <subcellularLocation>
        <location evidence="1">Cell membrane</location>
        <topology evidence="1">Multi-pass membrane protein</topology>
    </subcellularLocation>
</comment>
<dbReference type="PANTHER" id="PTHR43528:SF7">
    <property type="entry name" value="MFS TRANSPORTER"/>
    <property type="match status" value="1"/>
</dbReference>
<keyword evidence="5" id="KW-0769">Symport</keyword>
<dbReference type="Proteomes" id="UP000838748">
    <property type="component" value="Unassembled WGS sequence"/>
</dbReference>
<comment type="caution">
    <text evidence="10">The sequence shown here is derived from an EMBL/GenBank/DDBJ whole genome shotgun (WGS) entry which is preliminary data.</text>
</comment>
<protein>
    <submittedName>
        <fullName evidence="10">Proline/betaine transporter</fullName>
    </submittedName>
</protein>
<sequence>MKNNKITLLASSVVFMEWLEYALYMYLGVAISHYFFPDKSSGSDLPLILTYAIFAISYIGRPLGGIVFGLYADKKGRRKPLIFSSLLAGIATAAIGVIPSYGQIGMFAPALLLVCRLAQSFAVSGEFNNSSIFLIEHASKNRILAGAWIGTAASAGMFFGGGVAYLVSLSSNPNMWQVAFIAVGVISIALACFRKQLAESPEFVQMKAKNSGHGSKIFSQLAKHKIGVFKIAIIGAFLCVYVYTSNVYFVSYMITKLGYSPSSASLSMTIVQGSVTVLIPLFALLAERLGYMRVLKLSIPTIGVMAFIQFYGASIQSHPMIVTSFVLYTLANAGVSACIFKYMFDNLPVEVRCTGGSLAYSVSAAIFGGTAPILAATLVDNGYVLMPAVYVIAFSALTYLSVNYKSQQMKNNQRRVTE</sequence>
<dbReference type="Gene3D" id="1.20.1250.20">
    <property type="entry name" value="MFS general substrate transporter like domains"/>
    <property type="match status" value="2"/>
</dbReference>
<feature type="transmembrane region" description="Helical" evidence="8">
    <location>
        <begin position="48"/>
        <end position="72"/>
    </location>
</feature>
<feature type="transmembrane region" description="Helical" evidence="8">
    <location>
        <begin position="174"/>
        <end position="193"/>
    </location>
</feature>